<feature type="compositionally biased region" description="Low complexity" evidence="1">
    <location>
        <begin position="304"/>
        <end position="323"/>
    </location>
</feature>
<keyword evidence="3" id="KW-1185">Reference proteome</keyword>
<evidence type="ECO:0000256" key="1">
    <source>
        <dbReference type="SAM" id="MobiDB-lite"/>
    </source>
</evidence>
<feature type="region of interest" description="Disordered" evidence="1">
    <location>
        <begin position="1"/>
        <end position="148"/>
    </location>
</feature>
<feature type="region of interest" description="Disordered" evidence="1">
    <location>
        <begin position="170"/>
        <end position="191"/>
    </location>
</feature>
<reference evidence="2" key="1">
    <citation type="submission" date="2022-12" db="EMBL/GenBank/DDBJ databases">
        <title>Draft genome assemblies for two species of Escallonia (Escalloniales).</title>
        <authorList>
            <person name="Chanderbali A."/>
            <person name="Dervinis C."/>
            <person name="Anghel I."/>
            <person name="Soltis D."/>
            <person name="Soltis P."/>
            <person name="Zapata F."/>
        </authorList>
    </citation>
    <scope>NUCLEOTIDE SEQUENCE</scope>
    <source>
        <strain evidence="2">UCBG92.1500</strain>
        <tissue evidence="2">Leaf</tissue>
    </source>
</reference>
<protein>
    <submittedName>
        <fullName evidence="2">Uncharacterized protein</fullName>
    </submittedName>
</protein>
<dbReference type="InterPro" id="IPR007789">
    <property type="entry name" value="DUF688"/>
</dbReference>
<dbReference type="AlphaFoldDB" id="A0AA88UVV5"/>
<feature type="compositionally biased region" description="Basic and acidic residues" evidence="1">
    <location>
        <begin position="67"/>
        <end position="83"/>
    </location>
</feature>
<comment type="caution">
    <text evidence="2">The sequence shown here is derived from an EMBL/GenBank/DDBJ whole genome shotgun (WGS) entry which is preliminary data.</text>
</comment>
<dbReference type="PANTHER" id="PTHR33671:SF2">
    <property type="entry name" value="N-METHYLTRANSFERASE, PUTATIVE (DUF688)-RELATED"/>
    <property type="match status" value="1"/>
</dbReference>
<proteinExistence type="predicted"/>
<dbReference type="Proteomes" id="UP001187471">
    <property type="component" value="Unassembled WGS sequence"/>
</dbReference>
<organism evidence="2 3">
    <name type="scientific">Escallonia rubra</name>
    <dbReference type="NCBI Taxonomy" id="112253"/>
    <lineage>
        <taxon>Eukaryota</taxon>
        <taxon>Viridiplantae</taxon>
        <taxon>Streptophyta</taxon>
        <taxon>Embryophyta</taxon>
        <taxon>Tracheophyta</taxon>
        <taxon>Spermatophyta</taxon>
        <taxon>Magnoliopsida</taxon>
        <taxon>eudicotyledons</taxon>
        <taxon>Gunneridae</taxon>
        <taxon>Pentapetalae</taxon>
        <taxon>asterids</taxon>
        <taxon>campanulids</taxon>
        <taxon>Escalloniales</taxon>
        <taxon>Escalloniaceae</taxon>
        <taxon>Escallonia</taxon>
    </lineage>
</organism>
<feature type="region of interest" description="Disordered" evidence="1">
    <location>
        <begin position="591"/>
        <end position="616"/>
    </location>
</feature>
<feature type="region of interest" description="Disordered" evidence="1">
    <location>
        <begin position="296"/>
        <end position="329"/>
    </location>
</feature>
<accession>A0AA88UVV5</accession>
<dbReference type="Pfam" id="PF05097">
    <property type="entry name" value="DUF688"/>
    <property type="match status" value="1"/>
</dbReference>
<evidence type="ECO:0000313" key="3">
    <source>
        <dbReference type="Proteomes" id="UP001187471"/>
    </source>
</evidence>
<sequence>MADKKLNLNQPFLSVRRFSLPVASQKDEQRTTDNSIPIEPPLPSYKSELKSGPMRHPGRVPFLWEHSPGRPKGEGEPQAHANERPPIAPKLPPGRISKPKRRDSEDPSVTKGLEEVPNESKNIPSPDENSYKDKLDDGSSDSGDGDEAYLDALDTLSRSESVFFNCSVTGLSGLGGPDLKPSGTFSTDPQTRDFMMGRFLPAAKAMTSEAPQHAPRKQPVVWEQPKPKLVKKVVNGDKRPTLRYGPNIMLNNAHENAEDDSDDDYEDQGQFPAKVCGLLPRFCLKSSFCLLNPVPGMSMRPRVSRSPASRTRGSSSSAGSCSEPENEDTRAAIYEQTSVNRFRTEMHEDKSVLKNESNRVTYPGNPQNLEGSTLYRRLQGNDMSPYYNELAECHFLPGQTGFLNIPEEAMNGGVNGYSHRKAFSSFQELLADESNNGEIDSNSPIAEKTLYVDTVHKVESAKPNLLPNLKDNDFKILAKSKGKKETPTVNSYDQHIEHLVISDGEATIQPNSQTSVDLPSSAGKSDQRVGLDTLKGFEQDEDLYHDSTTSPTLKVPGDVNLDFEMQEPQKVTDVDYALGCKSKFPVAPPLPKSPSDSWLGRTLPSMSSRNESTRSRLGTGYSVRKVVSNAQLVDPTRQNIVKKTNSQHQDIQFSQVKLIHCLQSLSLAV</sequence>
<name>A0AA88UVV5_9ASTE</name>
<gene>
    <name evidence="2" type="ORF">RJ640_013133</name>
</gene>
<evidence type="ECO:0000313" key="2">
    <source>
        <dbReference type="EMBL" id="KAK2991802.1"/>
    </source>
</evidence>
<dbReference type="EMBL" id="JAVXUO010000470">
    <property type="protein sequence ID" value="KAK2991802.1"/>
    <property type="molecule type" value="Genomic_DNA"/>
</dbReference>
<dbReference type="PANTHER" id="PTHR33671">
    <property type="entry name" value="N-METHYLTRANSFERASE, PUTATIVE (DUF688)-RELATED"/>
    <property type="match status" value="1"/>
</dbReference>